<feature type="compositionally biased region" description="Basic and acidic residues" evidence="1">
    <location>
        <begin position="1079"/>
        <end position="1089"/>
    </location>
</feature>
<keyword evidence="2" id="KW-0675">Receptor</keyword>
<feature type="region of interest" description="Disordered" evidence="1">
    <location>
        <begin position="818"/>
        <end position="837"/>
    </location>
</feature>
<evidence type="ECO:0000256" key="1">
    <source>
        <dbReference type="SAM" id="MobiDB-lite"/>
    </source>
</evidence>
<dbReference type="GO" id="GO:0045814">
    <property type="term" value="P:negative regulation of gene expression, epigenetic"/>
    <property type="evidence" value="ECO:0007669"/>
    <property type="project" value="InterPro"/>
</dbReference>
<proteinExistence type="predicted"/>
<dbReference type="InterPro" id="IPR046432">
    <property type="entry name" value="TASOR"/>
</dbReference>
<dbReference type="CTD" id="75577907"/>
<feature type="compositionally biased region" description="Basic and acidic residues" evidence="1">
    <location>
        <begin position="1353"/>
        <end position="1371"/>
    </location>
</feature>
<name>A0A922LEN9_SCHHA</name>
<accession>A0A922LEN9</accession>
<feature type="compositionally biased region" description="Basic residues" evidence="1">
    <location>
        <begin position="1090"/>
        <end position="1113"/>
    </location>
</feature>
<reference evidence="2" key="2">
    <citation type="journal article" date="2019" name="Gigascience">
        <title>High-quality Schistosoma haematobium genome achieved by single-molecule and long-range sequencing.</title>
        <authorList>
            <person name="Stroehlein A.J."/>
            <person name="Korhonen P.K."/>
            <person name="Chong T.M."/>
            <person name="Lim Y.L."/>
            <person name="Chan K.G."/>
            <person name="Webster B."/>
            <person name="Rollinson D."/>
            <person name="Brindley P.J."/>
            <person name="Gasser R.B."/>
            <person name="Young N.D."/>
        </authorList>
    </citation>
    <scope>NUCLEOTIDE SEQUENCE</scope>
</reference>
<evidence type="ECO:0000313" key="2">
    <source>
        <dbReference type="EMBL" id="KAH9580275.1"/>
    </source>
</evidence>
<feature type="region of interest" description="Disordered" evidence="1">
    <location>
        <begin position="1512"/>
        <end position="1623"/>
    </location>
</feature>
<feature type="compositionally biased region" description="Basic residues" evidence="1">
    <location>
        <begin position="1050"/>
        <end position="1060"/>
    </location>
</feature>
<feature type="compositionally biased region" description="Polar residues" evidence="1">
    <location>
        <begin position="1288"/>
        <end position="1309"/>
    </location>
</feature>
<feature type="region of interest" description="Disordered" evidence="1">
    <location>
        <begin position="993"/>
        <end position="1201"/>
    </location>
</feature>
<feature type="compositionally biased region" description="Polar residues" evidence="1">
    <location>
        <begin position="1187"/>
        <end position="1201"/>
    </location>
</feature>
<feature type="compositionally biased region" description="Basic and acidic residues" evidence="1">
    <location>
        <begin position="1035"/>
        <end position="1049"/>
    </location>
</feature>
<feature type="region of interest" description="Disordered" evidence="1">
    <location>
        <begin position="926"/>
        <end position="981"/>
    </location>
</feature>
<feature type="compositionally biased region" description="Low complexity" evidence="1">
    <location>
        <begin position="1273"/>
        <end position="1287"/>
    </location>
</feature>
<feature type="compositionally biased region" description="Polar residues" evidence="1">
    <location>
        <begin position="1375"/>
        <end position="1386"/>
    </location>
</feature>
<dbReference type="EMBL" id="AMPZ03000007">
    <property type="protein sequence ID" value="KAH9580275.1"/>
    <property type="molecule type" value="Genomic_DNA"/>
</dbReference>
<reference evidence="2" key="1">
    <citation type="journal article" date="2012" name="Nat. Genet.">
        <title>Whole-genome sequence of Schistosoma haematobium.</title>
        <authorList>
            <person name="Young N.D."/>
            <person name="Jex A.R."/>
            <person name="Li B."/>
            <person name="Liu S."/>
            <person name="Yang L."/>
            <person name="Xiong Z."/>
            <person name="Li Y."/>
            <person name="Cantacessi C."/>
            <person name="Hall R.S."/>
            <person name="Xu X."/>
            <person name="Chen F."/>
            <person name="Wu X."/>
            <person name="Zerlotini A."/>
            <person name="Oliveira G."/>
            <person name="Hofmann A."/>
            <person name="Zhang G."/>
            <person name="Fang X."/>
            <person name="Kang Y."/>
            <person name="Campbell B.E."/>
            <person name="Loukas A."/>
            <person name="Ranganathan S."/>
            <person name="Rollinson D."/>
            <person name="Rinaldi G."/>
            <person name="Brindley P.J."/>
            <person name="Yang H."/>
            <person name="Wang J."/>
            <person name="Wang J."/>
            <person name="Gasser R.B."/>
        </authorList>
    </citation>
    <scope>NUCLEOTIDE SEQUENCE</scope>
</reference>
<dbReference type="PANTHER" id="PTHR16207:SF11">
    <property type="entry name" value="SET DOMAIN-CONTAINING PROTEIN"/>
    <property type="match status" value="1"/>
</dbReference>
<dbReference type="KEGG" id="shx:MS3_00008972"/>
<gene>
    <name evidence="2" type="primary">WC2_15</name>
    <name evidence="2" type="ORF">MS3_00008972</name>
</gene>
<feature type="compositionally biased region" description="Basic and acidic residues" evidence="1">
    <location>
        <begin position="1517"/>
        <end position="1542"/>
    </location>
</feature>
<organism evidence="2 3">
    <name type="scientific">Schistosoma haematobium</name>
    <name type="common">Blood fluke</name>
    <dbReference type="NCBI Taxonomy" id="6185"/>
    <lineage>
        <taxon>Eukaryota</taxon>
        <taxon>Metazoa</taxon>
        <taxon>Spiralia</taxon>
        <taxon>Lophotrochozoa</taxon>
        <taxon>Platyhelminthes</taxon>
        <taxon>Trematoda</taxon>
        <taxon>Digenea</taxon>
        <taxon>Strigeidida</taxon>
        <taxon>Schistosomatoidea</taxon>
        <taxon>Schistosomatidae</taxon>
        <taxon>Schistosoma</taxon>
    </lineage>
</organism>
<keyword evidence="3" id="KW-1185">Reference proteome</keyword>
<dbReference type="GO" id="GO:0005654">
    <property type="term" value="C:nucleoplasm"/>
    <property type="evidence" value="ECO:0007669"/>
    <property type="project" value="TreeGrafter"/>
</dbReference>
<dbReference type="PANTHER" id="PTHR16207">
    <property type="entry name" value="SET DOMAIN-CONTAINING PROTEIN"/>
    <property type="match status" value="1"/>
</dbReference>
<feature type="compositionally biased region" description="Polar residues" evidence="1">
    <location>
        <begin position="1155"/>
        <end position="1165"/>
    </location>
</feature>
<comment type="caution">
    <text evidence="2">The sequence shown here is derived from an EMBL/GenBank/DDBJ whole genome shotgun (WGS) entry which is preliminary data.</text>
</comment>
<reference evidence="2" key="4">
    <citation type="journal article" date="2022" name="PLoS Pathog.">
        <title>Chromosome-level genome of Schistosoma haematobium underpins genome-wide explorations of molecular variation.</title>
        <authorList>
            <person name="Stroehlein A.J."/>
            <person name="Korhonen P.K."/>
            <person name="Lee V.V."/>
            <person name="Ralph S.A."/>
            <person name="Mentink-Kane M."/>
            <person name="You H."/>
            <person name="McManus D.P."/>
            <person name="Tchuente L.T."/>
            <person name="Stothard J.R."/>
            <person name="Kaur P."/>
            <person name="Dudchenko O."/>
            <person name="Aiden E.L."/>
            <person name="Yang B."/>
            <person name="Yang H."/>
            <person name="Emery A.M."/>
            <person name="Webster B.L."/>
            <person name="Brindley P.J."/>
            <person name="Rollinson D."/>
            <person name="Chang B.C.H."/>
            <person name="Gasser R.B."/>
            <person name="Young N.D."/>
        </authorList>
    </citation>
    <scope>NUCLEOTIDE SEQUENCE</scope>
</reference>
<feature type="compositionally biased region" description="Polar residues" evidence="1">
    <location>
        <begin position="1563"/>
        <end position="1576"/>
    </location>
</feature>
<protein>
    <submittedName>
        <fullName evidence="2">Blue light receptor</fullName>
    </submittedName>
</protein>
<feature type="compositionally biased region" description="Basic residues" evidence="1">
    <location>
        <begin position="1170"/>
        <end position="1186"/>
    </location>
</feature>
<feature type="compositionally biased region" description="Low complexity" evidence="1">
    <location>
        <begin position="1225"/>
        <end position="1246"/>
    </location>
</feature>
<dbReference type="Proteomes" id="UP000471633">
    <property type="component" value="Unassembled WGS sequence"/>
</dbReference>
<feature type="compositionally biased region" description="Basic and acidic residues" evidence="1">
    <location>
        <begin position="939"/>
        <end position="952"/>
    </location>
</feature>
<feature type="compositionally biased region" description="Basic residues" evidence="1">
    <location>
        <begin position="1016"/>
        <end position="1027"/>
    </location>
</feature>
<dbReference type="RefSeq" id="XP_051064698.1">
    <property type="nucleotide sequence ID" value="XM_051217311.1"/>
</dbReference>
<feature type="compositionally biased region" description="Polar residues" evidence="1">
    <location>
        <begin position="374"/>
        <end position="401"/>
    </location>
</feature>
<evidence type="ECO:0000313" key="3">
    <source>
        <dbReference type="Proteomes" id="UP000471633"/>
    </source>
</evidence>
<feature type="region of interest" description="Disordered" evidence="1">
    <location>
        <begin position="1223"/>
        <end position="1408"/>
    </location>
</feature>
<sequence length="1719" mass="194721">MSSRKRSSYRRKASVLAGLEALNSFKVPKKQSNLSLLQNVDLNSVDYSEEIYPQINQSFRFPQLSSYFDVEKAWFIHNKTLEDLFSQARKRFQKNPINNIVTGVESSLCTGFLVVNNWNDVEKIASDGLIPGNDPDTWLGQQKLGLSVNQCADLTIAREQSRLSGKNSNQFLYLIMVRWIKSRAYIVSPEAENSKDRLEPQPGYACHVSTWSRMDLLDPSKLTLEQAFHLSQVYLYEFDEDLELRTKLEHVIPYAVLKCRWMLTSNVASKLDTISVASGSILIISPQPDISCLLSVSRTALLPTPQIPRIHKKSSRAQSHKPVMLNFDNKSKSKIAHSNVSGCKNRYRYKAPALLPSPTSLSNNNNSVLQSPPINTTMSPVGSVTTVGSDNNSDQLSSPVQRSKRQDSGVLNIYIANARKLQANCNLFQFSECIKSIDNNTVTDISSTCSGGVINYDNRNHNNTIVDELPSTVIGVSLLVWGYPKPEYSLAVEISTFRKGEITVFDGILQPCLHIQRLVTHTSLHYELAGLQPWTTKPFDLNGPPVLVSVPRDQEWCLPRLNPVKASSLHSDPSPFGGYRGNYFRLTLHDESGGRRTEMAQLCQALQNSAMAGVVFMPCDESSIMFLFPECQFSKSIGIPVVDNLDRNFLHAILLTPHSLHRYPYSEMCCCQSNNDVVTPTSNVSPFAVASALPMGTSTDKLFGQRKTTSICTSSMQLKLPLSSILTTLTDGGRNLLGSALISVLAHQSIVNDNNNNNNNNNNNTEITNTRVLSNDNDRKLQHNPHLDPRLHRRQIYPTDEPDLYALATALISSTYQRKTEKPLEEQSQLEEQQNKIQETATAINETYVESCDPKELIPAPSSPEVGSEYHSVSLMDAQIIPKEIPLDGQTSNPTTVVMNPIIASSPSNFDLCHNSPVMHQNTSVDMEIDNNDPCDQSSRLDKSDMEIDHPFDQPANTSPLTLKFHEPAPSPPKTTNWSCPSQLSILVSDYRRASSPNYRRSTPPPNDSHNSSTHRSTKSSVKRLHRSSAYADSKYNHKYNDYDHDTNRRSRSPSYHRSKSNSSFRGCHRSSPISKYSSNERPKSSYSDHHRRSSGHSRSRNARDRGRRTPRRRIYDEESPYRYSSRRHRRSPSYSDSDYYHSRHYRSYSNDSSVTGTDSNSVTSIKGRRDYHHSNIKKIRERHPSKSQQSERNSHQTAQYRKNNYVEVKSGHSKENIDQCQSYSSIDNENNSDKIIISNSSNNDNDNNKRTSLNSSDKKSQDSIDNTNQYKNLNINDDNNNNNNNNTPVVCNTSIDPITSTDLPSINFNKPVVDENEEGEVLDDDDDDGDDCDNGNEEMMQSKHHINISTCRKSENRQIVHSSRDREHLKIRNKGTTSHSASTPRKNSDKKEEEQEEDEDSSVDPSSFQRLQVGYILNHLAKHGNVETEPNIDADRQAIISIDSSQSVSRDDDEYKLIDETFNSTELSDYSIQESEVSLEDEDMRQSDHRSVKHYGNFYPSNVYRHMLRTRRIQRKKNDDSFSDRDDEIFNGHKEDTDYRRPPTNWSSERHHRRPSLLGTYVDSSTSSGSESQPRYSFYRPRGSNSNFPKTSRKRAYSPRSSSLLPDDDINRHNLPRFQDVSSNTFHQPSLEYRPEIAPHCRNKPRDQPLLGPPCVPIIPCVNPAISHTPNPGLLPMTIRYPPPQLTSTVPPTYIWSSMHPFYSQTVNIYNQPSKPWQ</sequence>
<reference evidence="2" key="3">
    <citation type="submission" date="2021-06" db="EMBL/GenBank/DDBJ databases">
        <title>Chromosome-level genome assembly for S. haematobium.</title>
        <authorList>
            <person name="Stroehlein A.J."/>
        </authorList>
    </citation>
    <scope>NUCLEOTIDE SEQUENCE</scope>
</reference>
<dbReference type="GeneID" id="75577907"/>
<feature type="compositionally biased region" description="Acidic residues" evidence="1">
    <location>
        <begin position="1315"/>
        <end position="1337"/>
    </location>
</feature>
<feature type="region of interest" description="Disordered" evidence="1">
    <location>
        <begin position="370"/>
        <end position="404"/>
    </location>
</feature>